<evidence type="ECO:0000313" key="2">
    <source>
        <dbReference type="Proteomes" id="UP000249808"/>
    </source>
</evidence>
<dbReference type="EMBL" id="PZJH01000001">
    <property type="protein sequence ID" value="RAK46434.1"/>
    <property type="molecule type" value="Genomic_DNA"/>
</dbReference>
<dbReference type="RefSeq" id="WP_111714558.1">
    <property type="nucleotide sequence ID" value="NZ_JBHSSR010000001.1"/>
</dbReference>
<sequence length="241" mass="28730">MPIQYRLEPVDKEVIQETSQEELLKNIPNDYWTLFEDGNFIVYKNWKFYPIRDNKNIKKTATDILTINKRKRSDFTVIAENTAEAEGFLGFSKNEEDEGLYVWSEWPEIKPIKIFNNINELIAILKTSSRFNNNDFDKMLDLIKTKKMFFYIMDNEIGNVMGDMSFDYFPAFSYYFWTDQNIPQTLAKNNSHFLVEMIDKEIFMNDVLNDIDMEENSIILNPMSNESIEFYPHEVLEEFEK</sequence>
<evidence type="ECO:0008006" key="3">
    <source>
        <dbReference type="Google" id="ProtNLM"/>
    </source>
</evidence>
<dbReference type="InterPro" id="IPR037883">
    <property type="entry name" value="Knr4/Smi1-like_sf"/>
</dbReference>
<gene>
    <name evidence="1" type="ORF">BHU61_02985</name>
</gene>
<dbReference type="SUPFAM" id="SSF160631">
    <property type="entry name" value="SMI1/KNR4-like"/>
    <property type="match status" value="1"/>
</dbReference>
<comment type="caution">
    <text evidence="1">The sequence shown here is derived from an EMBL/GenBank/DDBJ whole genome shotgun (WGS) entry which is preliminary data.</text>
</comment>
<evidence type="ECO:0000313" key="1">
    <source>
        <dbReference type="EMBL" id="RAK46434.1"/>
    </source>
</evidence>
<reference evidence="1 2" key="1">
    <citation type="journal article" date="2018" name="Front. Microbiol.">
        <title>Description and Comparative Genomics of Macrococcus caseolyticus subsp. hominis subsp. nov., Macrococcus goetzii sp. nov., Macrococcus epidermidis sp. nov., and Macrococcus bohemicus sp. nov., Novel Macrococci From Human Clinical Material With Virulence Potential and Suspected Uptake of Foreign DNA by Natural Transformation.</title>
        <authorList>
            <person name="Maslanova I."/>
            <person name="Wertheimer Z."/>
            <person name="Sedlacek I."/>
            <person name="Svec P."/>
            <person name="Indrakova A."/>
            <person name="Kovarovic V."/>
            <person name="Schumann P."/>
            <person name="Sproer C."/>
            <person name="Kralova S."/>
            <person name="Sedo O."/>
            <person name="Kristofova L."/>
            <person name="Vrbovska V."/>
            <person name="Fuzik T."/>
            <person name="Petras P."/>
            <person name="Zdrahal Z."/>
            <person name="Ruzickova V."/>
            <person name="Doskar J."/>
            <person name="Pantucek R."/>
        </authorList>
    </citation>
    <scope>NUCLEOTIDE SEQUENCE [LARGE SCALE GENOMIC DNA]</scope>
    <source>
        <strain evidence="1 2">01/688</strain>
    </source>
</reference>
<keyword evidence="2" id="KW-1185">Reference proteome</keyword>
<dbReference type="AlphaFoldDB" id="A0A327ZY27"/>
<proteinExistence type="predicted"/>
<protein>
    <recommendedName>
        <fullName evidence="3">DUF2750 domain-containing protein</fullName>
    </recommendedName>
</protein>
<accession>A0A327ZY27</accession>
<name>A0A327ZY27_9STAP</name>
<dbReference type="Proteomes" id="UP000249808">
    <property type="component" value="Unassembled WGS sequence"/>
</dbReference>
<organism evidence="1 2">
    <name type="scientific">Macrococcus epidermidis</name>
    <dbReference type="NCBI Taxonomy" id="1902580"/>
    <lineage>
        <taxon>Bacteria</taxon>
        <taxon>Bacillati</taxon>
        <taxon>Bacillota</taxon>
        <taxon>Bacilli</taxon>
        <taxon>Bacillales</taxon>
        <taxon>Staphylococcaceae</taxon>
        <taxon>Macrococcus</taxon>
    </lineage>
</organism>